<dbReference type="SUPFAM" id="SSF46689">
    <property type="entry name" value="Homeodomain-like"/>
    <property type="match status" value="1"/>
</dbReference>
<evidence type="ECO:0000313" key="7">
    <source>
        <dbReference type="Proteomes" id="UP000027219"/>
    </source>
</evidence>
<dbReference type="PANTHER" id="PTHR30055">
    <property type="entry name" value="HTH-TYPE TRANSCRIPTIONAL REGULATOR RUTR"/>
    <property type="match status" value="1"/>
</dbReference>
<dbReference type="AlphaFoldDB" id="A0A066UN49"/>
<comment type="caution">
    <text evidence="6">The sequence shown here is derived from an EMBL/GenBank/DDBJ whole genome shotgun (WGS) entry which is preliminary data.</text>
</comment>
<evidence type="ECO:0000256" key="4">
    <source>
        <dbReference type="PROSITE-ProRule" id="PRU00335"/>
    </source>
</evidence>
<dbReference type="STRING" id="212667.VFDL14_14815"/>
<dbReference type="InterPro" id="IPR054422">
    <property type="entry name" value="TetR-like_HI_0893_C"/>
</dbReference>
<dbReference type="EMBL" id="JFFR01000018">
    <property type="protein sequence ID" value="KDN28500.1"/>
    <property type="molecule type" value="Genomic_DNA"/>
</dbReference>
<dbReference type="Gene3D" id="1.10.357.10">
    <property type="entry name" value="Tetracycline Repressor, domain 2"/>
    <property type="match status" value="1"/>
</dbReference>
<keyword evidence="2 4" id="KW-0238">DNA-binding</keyword>
<dbReference type="Pfam" id="PF00440">
    <property type="entry name" value="TetR_N"/>
    <property type="match status" value="1"/>
</dbReference>
<dbReference type="InterPro" id="IPR009057">
    <property type="entry name" value="Homeodomain-like_sf"/>
</dbReference>
<evidence type="ECO:0000256" key="2">
    <source>
        <dbReference type="ARBA" id="ARBA00023125"/>
    </source>
</evidence>
<keyword evidence="1" id="KW-0805">Transcription regulation</keyword>
<protein>
    <submittedName>
        <fullName evidence="6">TetR family transcriptional regulator</fullName>
    </submittedName>
</protein>
<keyword evidence="3" id="KW-0804">Transcription</keyword>
<dbReference type="GO" id="GO:0000976">
    <property type="term" value="F:transcription cis-regulatory region binding"/>
    <property type="evidence" value="ECO:0007669"/>
    <property type="project" value="TreeGrafter"/>
</dbReference>
<dbReference type="PROSITE" id="PS01081">
    <property type="entry name" value="HTH_TETR_1"/>
    <property type="match status" value="1"/>
</dbReference>
<dbReference type="Pfam" id="PF22604">
    <property type="entry name" value="TetR_HI_0893_C"/>
    <property type="match status" value="1"/>
</dbReference>
<name>A0A066UN49_9VIBR</name>
<keyword evidence="7" id="KW-1185">Reference proteome</keyword>
<gene>
    <name evidence="6" type="ORF">VFDL14_14815</name>
</gene>
<evidence type="ECO:0000313" key="6">
    <source>
        <dbReference type="EMBL" id="KDN28500.1"/>
    </source>
</evidence>
<dbReference type="PANTHER" id="PTHR30055:SF207">
    <property type="entry name" value="HTH-TYPE TRANSCRIPTIONAL REPRESSOR FATR"/>
    <property type="match status" value="1"/>
</dbReference>
<dbReference type="GO" id="GO:0003700">
    <property type="term" value="F:DNA-binding transcription factor activity"/>
    <property type="evidence" value="ECO:0007669"/>
    <property type="project" value="TreeGrafter"/>
</dbReference>
<dbReference type="PRINTS" id="PR00455">
    <property type="entry name" value="HTHTETR"/>
</dbReference>
<sequence length="204" mass="23035">MNERSFITDKIMNNHTSQDKRLQILSAAETVIAAEGFQGLSMQKLAKEAGVAAGTIYRYFDDKEHLIEEVRIQVTQRIAEAVQFGVDDSAPIKQRYRTMWLNIWNLAGTNLAAIKNRVQYDSLPVTNSKTFRELERKMFAQVELLFNEGKEQGLFKPLDNEVLSGLSLAASVSLARKHSLGFYQLDDEALEAAIEASWDAIIKH</sequence>
<feature type="DNA-binding region" description="H-T-H motif" evidence="4">
    <location>
        <begin position="41"/>
        <end position="60"/>
    </location>
</feature>
<dbReference type="InterPro" id="IPR001647">
    <property type="entry name" value="HTH_TetR"/>
</dbReference>
<dbReference type="InterPro" id="IPR050109">
    <property type="entry name" value="HTH-type_TetR-like_transc_reg"/>
</dbReference>
<reference evidence="6 7" key="1">
    <citation type="submission" date="2014-02" db="EMBL/GenBank/DDBJ databases">
        <title>Vibrio fortis Dalian14 Genome Sequencing.</title>
        <authorList>
            <person name="Wang Y."/>
            <person name="Song L."/>
            <person name="Liu G."/>
            <person name="Ding J."/>
        </authorList>
    </citation>
    <scope>NUCLEOTIDE SEQUENCE [LARGE SCALE GENOMIC DNA]</scope>
    <source>
        <strain evidence="6 7">Dalian14</strain>
    </source>
</reference>
<dbReference type="PROSITE" id="PS50977">
    <property type="entry name" value="HTH_TETR_2"/>
    <property type="match status" value="1"/>
</dbReference>
<feature type="domain" description="HTH tetR-type" evidence="5">
    <location>
        <begin position="18"/>
        <end position="78"/>
    </location>
</feature>
<dbReference type="InterPro" id="IPR023772">
    <property type="entry name" value="DNA-bd_HTH_TetR-type_CS"/>
</dbReference>
<accession>A0A066UN49</accession>
<organism evidence="6 7">
    <name type="scientific">Vibrio fortis</name>
    <dbReference type="NCBI Taxonomy" id="212667"/>
    <lineage>
        <taxon>Bacteria</taxon>
        <taxon>Pseudomonadati</taxon>
        <taxon>Pseudomonadota</taxon>
        <taxon>Gammaproteobacteria</taxon>
        <taxon>Vibrionales</taxon>
        <taxon>Vibrionaceae</taxon>
        <taxon>Vibrio</taxon>
    </lineage>
</organism>
<proteinExistence type="predicted"/>
<dbReference type="Proteomes" id="UP000027219">
    <property type="component" value="Unassembled WGS sequence"/>
</dbReference>
<evidence type="ECO:0000259" key="5">
    <source>
        <dbReference type="PROSITE" id="PS50977"/>
    </source>
</evidence>
<dbReference type="FunFam" id="1.10.10.60:FF:000141">
    <property type="entry name" value="TetR family transcriptional regulator"/>
    <property type="match status" value="1"/>
</dbReference>
<evidence type="ECO:0000256" key="3">
    <source>
        <dbReference type="ARBA" id="ARBA00023163"/>
    </source>
</evidence>
<evidence type="ECO:0000256" key="1">
    <source>
        <dbReference type="ARBA" id="ARBA00023015"/>
    </source>
</evidence>